<comment type="similarity">
    <text evidence="1 2">Belongs to the small heat shock protein (HSP20) family.</text>
</comment>
<dbReference type="Pfam" id="PF00011">
    <property type="entry name" value="HSP20"/>
    <property type="match status" value="1"/>
</dbReference>
<dbReference type="CDD" id="cd06464">
    <property type="entry name" value="ACD_sHsps-like"/>
    <property type="match status" value="1"/>
</dbReference>
<feature type="domain" description="SHSP" evidence="3">
    <location>
        <begin position="52"/>
        <end position="163"/>
    </location>
</feature>
<dbReference type="EMBL" id="CP073078">
    <property type="protein sequence ID" value="QUD89275.1"/>
    <property type="molecule type" value="Genomic_DNA"/>
</dbReference>
<dbReference type="Gene3D" id="2.60.40.790">
    <property type="match status" value="1"/>
</dbReference>
<evidence type="ECO:0000256" key="2">
    <source>
        <dbReference type="RuleBase" id="RU003616"/>
    </source>
</evidence>
<keyword evidence="5" id="KW-1185">Reference proteome</keyword>
<evidence type="ECO:0000259" key="3">
    <source>
        <dbReference type="PROSITE" id="PS01031"/>
    </source>
</evidence>
<proteinExistence type="inferred from homology"/>
<dbReference type="KEGG" id="caul:KCG34_05185"/>
<dbReference type="PROSITE" id="PS01031">
    <property type="entry name" value="SHSP"/>
    <property type="match status" value="1"/>
</dbReference>
<name>A0A975G1Q8_9CAUL</name>
<dbReference type="InterPro" id="IPR008978">
    <property type="entry name" value="HSP20-like_chaperone"/>
</dbReference>
<reference evidence="4" key="1">
    <citation type="submission" date="2021-04" db="EMBL/GenBank/DDBJ databases">
        <title>The complete genome sequence of Caulobacter sp. S6.</title>
        <authorList>
            <person name="Tang Y."/>
            <person name="Ouyang W."/>
            <person name="Liu Q."/>
            <person name="Huang B."/>
            <person name="Guo Z."/>
            <person name="Lei P."/>
        </authorList>
    </citation>
    <scope>NUCLEOTIDE SEQUENCE</scope>
    <source>
        <strain evidence="4">S6</strain>
    </source>
</reference>
<evidence type="ECO:0000313" key="5">
    <source>
        <dbReference type="Proteomes" id="UP000676409"/>
    </source>
</evidence>
<evidence type="ECO:0000313" key="4">
    <source>
        <dbReference type="EMBL" id="QUD89275.1"/>
    </source>
</evidence>
<protein>
    <submittedName>
        <fullName evidence="4">Hsp20/alpha crystallin family protein</fullName>
    </submittedName>
</protein>
<dbReference type="PANTHER" id="PTHR11527">
    <property type="entry name" value="HEAT-SHOCK PROTEIN 20 FAMILY MEMBER"/>
    <property type="match status" value="1"/>
</dbReference>
<dbReference type="InterPro" id="IPR002068">
    <property type="entry name" value="A-crystallin/Hsp20_dom"/>
</dbReference>
<accession>A0A975G1Q8</accession>
<sequence length="167" mass="19238">MNVRDLVPWRRNNERGRNLAVLGEESPFLELHREVNRLFDEAFRGFDATPAWSGASHWPQAEVEESENDYRISVELPGVDEKDVEVVMHEGVLVVRGHKRSEISDAGRAVTERTYGRFERRFALHDVDEDRLYAKFHNGVLTIIAPKAPDSRDKARRIPINQPSLTH</sequence>
<organism evidence="4 5">
    <name type="scientific">Phenylobacterium montanum</name>
    <dbReference type="NCBI Taxonomy" id="2823693"/>
    <lineage>
        <taxon>Bacteria</taxon>
        <taxon>Pseudomonadati</taxon>
        <taxon>Pseudomonadota</taxon>
        <taxon>Alphaproteobacteria</taxon>
        <taxon>Caulobacterales</taxon>
        <taxon>Caulobacteraceae</taxon>
        <taxon>Phenylobacterium</taxon>
    </lineage>
</organism>
<dbReference type="AlphaFoldDB" id="A0A975G1Q8"/>
<dbReference type="SUPFAM" id="SSF49764">
    <property type="entry name" value="HSP20-like chaperones"/>
    <property type="match status" value="1"/>
</dbReference>
<evidence type="ECO:0000256" key="1">
    <source>
        <dbReference type="PROSITE-ProRule" id="PRU00285"/>
    </source>
</evidence>
<dbReference type="Proteomes" id="UP000676409">
    <property type="component" value="Chromosome"/>
</dbReference>
<dbReference type="RefSeq" id="WP_211939327.1">
    <property type="nucleotide sequence ID" value="NZ_CP073078.1"/>
</dbReference>
<gene>
    <name evidence="4" type="ORF">KCG34_05185</name>
</gene>
<dbReference type="InterPro" id="IPR031107">
    <property type="entry name" value="Small_HSP"/>
</dbReference>